<dbReference type="SUPFAM" id="SSF57850">
    <property type="entry name" value="RING/U-box"/>
    <property type="match status" value="1"/>
</dbReference>
<comment type="caution">
    <text evidence="1">The sequence shown here is derived from an EMBL/GenBank/DDBJ whole genome shotgun (WGS) entry which is preliminary data.</text>
</comment>
<sequence>MTLTKARREDFCSICQSSDNSYFVTLPCHHSFHHICPNCNKLFNLRDFGCESSVWTIRNIGVSCVPTDEGRMIKATGWYNIQLQIIPPPRVVVEKVKYVFHPAFNISKLTLIQEPFDLLVKLCSSNVHVLIEITFHKKDNWPKSIFKKKE</sequence>
<dbReference type="OrthoDB" id="9984778at2759"/>
<dbReference type="CDD" id="cd16448">
    <property type="entry name" value="RING-H2"/>
    <property type="match status" value="1"/>
</dbReference>
<accession>A0A5J4V977</accession>
<dbReference type="AlphaFoldDB" id="A0A5J4V977"/>
<evidence type="ECO:0000313" key="2">
    <source>
        <dbReference type="Proteomes" id="UP000324800"/>
    </source>
</evidence>
<dbReference type="Proteomes" id="UP000324800">
    <property type="component" value="Unassembled WGS sequence"/>
</dbReference>
<protein>
    <recommendedName>
        <fullName evidence="3">RING-type domain-containing protein</fullName>
    </recommendedName>
</protein>
<name>A0A5J4V977_9EUKA</name>
<proteinExistence type="predicted"/>
<evidence type="ECO:0008006" key="3">
    <source>
        <dbReference type="Google" id="ProtNLM"/>
    </source>
</evidence>
<dbReference type="EMBL" id="SNRW01008727">
    <property type="protein sequence ID" value="KAA6379069.1"/>
    <property type="molecule type" value="Genomic_DNA"/>
</dbReference>
<gene>
    <name evidence="1" type="ORF">EZS28_025404</name>
</gene>
<reference evidence="1 2" key="1">
    <citation type="submission" date="2019-03" db="EMBL/GenBank/DDBJ databases">
        <title>Single cell metagenomics reveals metabolic interactions within the superorganism composed of flagellate Streblomastix strix and complex community of Bacteroidetes bacteria on its surface.</title>
        <authorList>
            <person name="Treitli S.C."/>
            <person name="Kolisko M."/>
            <person name="Husnik F."/>
            <person name="Keeling P."/>
            <person name="Hampl V."/>
        </authorList>
    </citation>
    <scope>NUCLEOTIDE SEQUENCE [LARGE SCALE GENOMIC DNA]</scope>
    <source>
        <strain evidence="1">ST1C</strain>
    </source>
</reference>
<evidence type="ECO:0000313" key="1">
    <source>
        <dbReference type="EMBL" id="KAA6379069.1"/>
    </source>
</evidence>
<organism evidence="1 2">
    <name type="scientific">Streblomastix strix</name>
    <dbReference type="NCBI Taxonomy" id="222440"/>
    <lineage>
        <taxon>Eukaryota</taxon>
        <taxon>Metamonada</taxon>
        <taxon>Preaxostyla</taxon>
        <taxon>Oxymonadida</taxon>
        <taxon>Streblomastigidae</taxon>
        <taxon>Streblomastix</taxon>
    </lineage>
</organism>